<evidence type="ECO:0000313" key="7">
    <source>
        <dbReference type="EMBL" id="MFC5411648.1"/>
    </source>
</evidence>
<keyword evidence="4 5" id="KW-0472">Membrane</keyword>
<dbReference type="Pfam" id="PF07690">
    <property type="entry name" value="MFS_1"/>
    <property type="match status" value="1"/>
</dbReference>
<feature type="transmembrane region" description="Helical" evidence="5">
    <location>
        <begin position="224"/>
        <end position="245"/>
    </location>
</feature>
<dbReference type="SUPFAM" id="SSF103473">
    <property type="entry name" value="MFS general substrate transporter"/>
    <property type="match status" value="1"/>
</dbReference>
<keyword evidence="2 5" id="KW-0812">Transmembrane</keyword>
<accession>A0ABW0IGK4</accession>
<protein>
    <submittedName>
        <fullName evidence="7">MFS transporter</fullName>
    </submittedName>
</protein>
<feature type="transmembrane region" description="Helical" evidence="5">
    <location>
        <begin position="316"/>
        <end position="339"/>
    </location>
</feature>
<keyword evidence="3 5" id="KW-1133">Transmembrane helix</keyword>
<feature type="transmembrane region" description="Helical" evidence="5">
    <location>
        <begin position="18"/>
        <end position="40"/>
    </location>
</feature>
<evidence type="ECO:0000256" key="5">
    <source>
        <dbReference type="SAM" id="Phobius"/>
    </source>
</evidence>
<evidence type="ECO:0000313" key="8">
    <source>
        <dbReference type="Proteomes" id="UP001596106"/>
    </source>
</evidence>
<keyword evidence="8" id="KW-1185">Reference proteome</keyword>
<feature type="transmembrane region" description="Helical" evidence="5">
    <location>
        <begin position="351"/>
        <end position="377"/>
    </location>
</feature>
<evidence type="ECO:0000256" key="2">
    <source>
        <dbReference type="ARBA" id="ARBA00022692"/>
    </source>
</evidence>
<evidence type="ECO:0000256" key="1">
    <source>
        <dbReference type="ARBA" id="ARBA00004141"/>
    </source>
</evidence>
<dbReference type="InterPro" id="IPR036259">
    <property type="entry name" value="MFS_trans_sf"/>
</dbReference>
<organism evidence="7 8">
    <name type="scientific">Larkinella bovis</name>
    <dbReference type="NCBI Taxonomy" id="683041"/>
    <lineage>
        <taxon>Bacteria</taxon>
        <taxon>Pseudomonadati</taxon>
        <taxon>Bacteroidota</taxon>
        <taxon>Cytophagia</taxon>
        <taxon>Cytophagales</taxon>
        <taxon>Spirosomataceae</taxon>
        <taxon>Larkinella</taxon>
    </lineage>
</organism>
<feature type="transmembrane region" description="Helical" evidence="5">
    <location>
        <begin position="148"/>
        <end position="171"/>
    </location>
</feature>
<dbReference type="RefSeq" id="WP_379848536.1">
    <property type="nucleotide sequence ID" value="NZ_JBHSMA010000007.1"/>
</dbReference>
<feature type="transmembrane region" description="Helical" evidence="5">
    <location>
        <begin position="89"/>
        <end position="110"/>
    </location>
</feature>
<feature type="transmembrane region" description="Helical" evidence="5">
    <location>
        <begin position="265"/>
        <end position="286"/>
    </location>
</feature>
<dbReference type="PROSITE" id="PS50850">
    <property type="entry name" value="MFS"/>
    <property type="match status" value="1"/>
</dbReference>
<comment type="caution">
    <text evidence="7">The sequence shown here is derived from an EMBL/GenBank/DDBJ whole genome shotgun (WGS) entry which is preliminary data.</text>
</comment>
<dbReference type="InterPro" id="IPR020846">
    <property type="entry name" value="MFS_dom"/>
</dbReference>
<sequence length="408" mass="43756">METIQLPATPSTTAYRSLVFALCMLVYIFSGTVSTLMSTYLPVVVRDLLGQAGQAELDQVSAYVGATFLYGWMLGGMSFGYFGDRLGRVRSLVGAVMLYGGGTLLTAFAPNWITVVVLRFATGFGIGGVLVLTTVIVAEIWPERNRPVALGILAVAFPVGIMLSGLVNYLLPDWRQAFWIGGIPLLLGALIMGLVQEPEGWKQVHQQSASAEISLFDPQYRRSLGLGSLAFGAMLVGLWAVFSWVPTWVQSLVVGDGQKERGLSMMLMGSGGVIGGILSGFIVKAIGHRRTMLFVFAACFGMAALVFKTNTVFSTVVYLEIATLALLFGISQGTMSAYLPDLFPTRLRGRATGFCFNIGRLVTATAVFFIGTLVAVLGGYGSAIFAFSGTFVLGFIAIWAGPRYSNKR</sequence>
<feature type="transmembrane region" description="Helical" evidence="5">
    <location>
        <begin position="116"/>
        <end position="141"/>
    </location>
</feature>
<evidence type="ECO:0000259" key="6">
    <source>
        <dbReference type="PROSITE" id="PS50850"/>
    </source>
</evidence>
<dbReference type="EMBL" id="JBHSMA010000007">
    <property type="protein sequence ID" value="MFC5411648.1"/>
    <property type="molecule type" value="Genomic_DNA"/>
</dbReference>
<reference evidence="8" key="1">
    <citation type="journal article" date="2019" name="Int. J. Syst. Evol. Microbiol.">
        <title>The Global Catalogue of Microorganisms (GCM) 10K type strain sequencing project: providing services to taxonomists for standard genome sequencing and annotation.</title>
        <authorList>
            <consortium name="The Broad Institute Genomics Platform"/>
            <consortium name="The Broad Institute Genome Sequencing Center for Infectious Disease"/>
            <person name="Wu L."/>
            <person name="Ma J."/>
        </authorList>
    </citation>
    <scope>NUCLEOTIDE SEQUENCE [LARGE SCALE GENOMIC DNA]</scope>
    <source>
        <strain evidence="8">CCUG 55250</strain>
    </source>
</reference>
<feature type="transmembrane region" description="Helical" evidence="5">
    <location>
        <begin position="293"/>
        <end position="310"/>
    </location>
</feature>
<feature type="transmembrane region" description="Helical" evidence="5">
    <location>
        <begin position="177"/>
        <end position="195"/>
    </location>
</feature>
<dbReference type="Proteomes" id="UP001596106">
    <property type="component" value="Unassembled WGS sequence"/>
</dbReference>
<dbReference type="Gene3D" id="1.20.1250.20">
    <property type="entry name" value="MFS general substrate transporter like domains"/>
    <property type="match status" value="2"/>
</dbReference>
<dbReference type="InterPro" id="IPR011701">
    <property type="entry name" value="MFS"/>
</dbReference>
<evidence type="ECO:0000256" key="4">
    <source>
        <dbReference type="ARBA" id="ARBA00023136"/>
    </source>
</evidence>
<dbReference type="PANTHER" id="PTHR23508">
    <property type="entry name" value="CARBOXYLIC ACID TRANSPORTER PROTEIN HOMOLOG"/>
    <property type="match status" value="1"/>
</dbReference>
<feature type="domain" description="Major facilitator superfamily (MFS) profile" evidence="6">
    <location>
        <begin position="19"/>
        <end position="406"/>
    </location>
</feature>
<proteinExistence type="predicted"/>
<name>A0ABW0IGK4_9BACT</name>
<gene>
    <name evidence="7" type="ORF">ACFPMF_20165</name>
</gene>
<dbReference type="PANTHER" id="PTHR23508:SF10">
    <property type="entry name" value="CARBOXYLIC ACID TRANSPORTER PROTEIN HOMOLOG"/>
    <property type="match status" value="1"/>
</dbReference>
<feature type="transmembrane region" description="Helical" evidence="5">
    <location>
        <begin position="60"/>
        <end position="82"/>
    </location>
</feature>
<comment type="subcellular location">
    <subcellularLocation>
        <location evidence="1">Membrane</location>
        <topology evidence="1">Multi-pass membrane protein</topology>
    </subcellularLocation>
</comment>
<evidence type="ECO:0000256" key="3">
    <source>
        <dbReference type="ARBA" id="ARBA00022989"/>
    </source>
</evidence>
<feature type="transmembrane region" description="Helical" evidence="5">
    <location>
        <begin position="383"/>
        <end position="401"/>
    </location>
</feature>